<keyword evidence="8 11" id="KW-1133">Transmembrane helix</keyword>
<feature type="signal peptide" evidence="12">
    <location>
        <begin position="1"/>
        <end position="18"/>
    </location>
</feature>
<dbReference type="GO" id="GO:0015020">
    <property type="term" value="F:glucuronosyltransferase activity"/>
    <property type="evidence" value="ECO:0007669"/>
    <property type="project" value="UniProtKB-EC"/>
</dbReference>
<evidence type="ECO:0000256" key="7">
    <source>
        <dbReference type="ARBA" id="ARBA00022729"/>
    </source>
</evidence>
<dbReference type="Proteomes" id="UP000046392">
    <property type="component" value="Unplaced"/>
</dbReference>
<evidence type="ECO:0000313" key="14">
    <source>
        <dbReference type="WBParaSite" id="SPAL_0000515000.1"/>
    </source>
</evidence>
<dbReference type="InterPro" id="IPR002213">
    <property type="entry name" value="UDP_glucos_trans"/>
</dbReference>
<dbReference type="PANTHER" id="PTHR48043">
    <property type="entry name" value="EG:EG0003.4 PROTEIN-RELATED"/>
    <property type="match status" value="1"/>
</dbReference>
<dbReference type="PANTHER" id="PTHR48043:SF23">
    <property type="entry name" value="UDP-GLUCURONOSYLTRANSFERASE"/>
    <property type="match status" value="1"/>
</dbReference>
<feature type="chain" id="PRO_5005894245" description="glucuronosyltransferase" evidence="12">
    <location>
        <begin position="19"/>
        <end position="524"/>
    </location>
</feature>
<dbReference type="Pfam" id="PF00201">
    <property type="entry name" value="UDPGT"/>
    <property type="match status" value="1"/>
</dbReference>
<dbReference type="AlphaFoldDB" id="A0A0N5BGQ0"/>
<keyword evidence="5" id="KW-0808">Transferase</keyword>
<sequence length="524" mass="60309">MYYFQHIIFFLLFSCSKSYKILLFNPKIGHSHVNFMGQFTKILVDAGHEVTVLSSNIDDRLKDPYHLPEYIYYTEPHPNMIEVAKGEEHVRNLWKSTEGISGTKNLFKRFLKAKRDQGIYMINDKKLEIFITKQNFDIAIAESMYVFMFGLFKHWKIETTIVTASTIMFDPFYPMFGIPFPVSYVPSGISGYSDKMSYKERAINLLTHLYLMYFSGIPSKYNNLGDVFDEKFGVGFYDANTIMTNASFFLVNSNPLLDIPTPKSPKMIDIGGIGIPKPKPVDEKFNEILNRRNKTILISFGSIAKSIYMDKEMKDKILRTVQNFPDITFIWKYETPEDGCGSGIENLVLVKWVPQNDLLNDKRLTLFVTHAGMGSTTEVAFSYVPALAIPVAGDQKRNAKLLERLKIGLTAEKEILRDSKKFGEKILEVLNNEEYKINSIKTAEMLRNRPISSEELLVKHVEFACKFGQIPRLDLASKDMGFIEYYNLDIIIPFFIICFLNIYVIIKLLLKIISKFCLAKEKND</sequence>
<dbReference type="EC" id="2.4.1.17" evidence="3"/>
<dbReference type="Gene3D" id="3.40.50.2000">
    <property type="entry name" value="Glycogen Phosphorylase B"/>
    <property type="match status" value="1"/>
</dbReference>
<keyword evidence="4" id="KW-0328">Glycosyltransferase</keyword>
<keyword evidence="7 12" id="KW-0732">Signal</keyword>
<evidence type="ECO:0000256" key="12">
    <source>
        <dbReference type="SAM" id="SignalP"/>
    </source>
</evidence>
<dbReference type="InterPro" id="IPR050271">
    <property type="entry name" value="UDP-glycosyltransferase"/>
</dbReference>
<keyword evidence="13" id="KW-1185">Reference proteome</keyword>
<evidence type="ECO:0000256" key="1">
    <source>
        <dbReference type="ARBA" id="ARBA00004167"/>
    </source>
</evidence>
<evidence type="ECO:0000256" key="10">
    <source>
        <dbReference type="ARBA" id="ARBA00047475"/>
    </source>
</evidence>
<dbReference type="FunFam" id="3.40.50.2000:FF:000038">
    <property type="entry name" value="UDP-GlucuronosylTransferase"/>
    <property type="match status" value="1"/>
</dbReference>
<evidence type="ECO:0000256" key="8">
    <source>
        <dbReference type="ARBA" id="ARBA00022989"/>
    </source>
</evidence>
<evidence type="ECO:0000256" key="5">
    <source>
        <dbReference type="ARBA" id="ARBA00022679"/>
    </source>
</evidence>
<dbReference type="GO" id="GO:0016020">
    <property type="term" value="C:membrane"/>
    <property type="evidence" value="ECO:0007669"/>
    <property type="project" value="UniProtKB-SubCell"/>
</dbReference>
<proteinExistence type="inferred from homology"/>
<evidence type="ECO:0000256" key="2">
    <source>
        <dbReference type="ARBA" id="ARBA00009995"/>
    </source>
</evidence>
<name>A0A0N5BGQ0_STREA</name>
<organism evidence="13 14">
    <name type="scientific">Strongyloides papillosus</name>
    <name type="common">Intestinal threadworm</name>
    <dbReference type="NCBI Taxonomy" id="174720"/>
    <lineage>
        <taxon>Eukaryota</taxon>
        <taxon>Metazoa</taxon>
        <taxon>Ecdysozoa</taxon>
        <taxon>Nematoda</taxon>
        <taxon>Chromadorea</taxon>
        <taxon>Rhabditida</taxon>
        <taxon>Tylenchina</taxon>
        <taxon>Panagrolaimomorpha</taxon>
        <taxon>Strongyloidoidea</taxon>
        <taxon>Strongyloididae</taxon>
        <taxon>Strongyloides</taxon>
    </lineage>
</organism>
<protein>
    <recommendedName>
        <fullName evidence="3">glucuronosyltransferase</fullName>
        <ecNumber evidence="3">2.4.1.17</ecNumber>
    </recommendedName>
</protein>
<evidence type="ECO:0000256" key="3">
    <source>
        <dbReference type="ARBA" id="ARBA00012544"/>
    </source>
</evidence>
<comment type="subcellular location">
    <subcellularLocation>
        <location evidence="1">Membrane</location>
        <topology evidence="1">Single-pass membrane protein</topology>
    </subcellularLocation>
</comment>
<evidence type="ECO:0000256" key="9">
    <source>
        <dbReference type="ARBA" id="ARBA00023136"/>
    </source>
</evidence>
<reference evidence="14" key="1">
    <citation type="submission" date="2017-02" db="UniProtKB">
        <authorList>
            <consortium name="WormBaseParasite"/>
        </authorList>
    </citation>
    <scope>IDENTIFICATION</scope>
</reference>
<feature type="transmembrane region" description="Helical" evidence="11">
    <location>
        <begin position="490"/>
        <end position="510"/>
    </location>
</feature>
<dbReference type="WBParaSite" id="SPAL_0000515000.1">
    <property type="protein sequence ID" value="SPAL_0000515000.1"/>
    <property type="gene ID" value="SPAL_0000515000"/>
</dbReference>
<keyword evidence="9 11" id="KW-0472">Membrane</keyword>
<dbReference type="SUPFAM" id="SSF53756">
    <property type="entry name" value="UDP-Glycosyltransferase/glycogen phosphorylase"/>
    <property type="match status" value="1"/>
</dbReference>
<keyword evidence="6 11" id="KW-0812">Transmembrane</keyword>
<evidence type="ECO:0000256" key="4">
    <source>
        <dbReference type="ARBA" id="ARBA00022676"/>
    </source>
</evidence>
<comment type="catalytic activity">
    <reaction evidence="10">
        <text>glucuronate acceptor + UDP-alpha-D-glucuronate = acceptor beta-D-glucuronoside + UDP + H(+)</text>
        <dbReference type="Rhea" id="RHEA:21032"/>
        <dbReference type="ChEBI" id="CHEBI:15378"/>
        <dbReference type="ChEBI" id="CHEBI:58052"/>
        <dbReference type="ChEBI" id="CHEBI:58223"/>
        <dbReference type="ChEBI" id="CHEBI:132367"/>
        <dbReference type="ChEBI" id="CHEBI:132368"/>
        <dbReference type="EC" id="2.4.1.17"/>
    </reaction>
</comment>
<accession>A0A0N5BGQ0</accession>
<comment type="similarity">
    <text evidence="2">Belongs to the UDP-glycosyltransferase family.</text>
</comment>
<evidence type="ECO:0000313" key="13">
    <source>
        <dbReference type="Proteomes" id="UP000046392"/>
    </source>
</evidence>
<evidence type="ECO:0000256" key="6">
    <source>
        <dbReference type="ARBA" id="ARBA00022692"/>
    </source>
</evidence>
<evidence type="ECO:0000256" key="11">
    <source>
        <dbReference type="SAM" id="Phobius"/>
    </source>
</evidence>
<dbReference type="CDD" id="cd03784">
    <property type="entry name" value="GT1_Gtf-like"/>
    <property type="match status" value="1"/>
</dbReference>